<reference evidence="3 4" key="3">
    <citation type="submission" date="2019-11" db="EMBL/GenBank/DDBJ databases">
        <title>A de novo genome assembly of a pear dwarfing rootstock.</title>
        <authorList>
            <person name="Wang F."/>
            <person name="Wang J."/>
            <person name="Li S."/>
            <person name="Zhang Y."/>
            <person name="Fang M."/>
            <person name="Ma L."/>
            <person name="Zhao Y."/>
            <person name="Jiang S."/>
        </authorList>
    </citation>
    <scope>NUCLEOTIDE SEQUENCE [LARGE SCALE GENOMIC DNA]</scope>
    <source>
        <strain evidence="3">S2</strain>
        <tissue evidence="3">Leaf</tissue>
    </source>
</reference>
<dbReference type="PANTHER" id="PTHR23389">
    <property type="entry name" value="CHROMOSOME TRANSMISSION FIDELITY FACTOR 18"/>
    <property type="match status" value="1"/>
</dbReference>
<dbReference type="GO" id="GO:0005634">
    <property type="term" value="C:nucleus"/>
    <property type="evidence" value="ECO:0007669"/>
    <property type="project" value="TreeGrafter"/>
</dbReference>
<dbReference type="GO" id="GO:0003689">
    <property type="term" value="F:DNA clamp loader activity"/>
    <property type="evidence" value="ECO:0007669"/>
    <property type="project" value="InterPro"/>
</dbReference>
<organism evidence="3 4">
    <name type="scientific">Pyrus ussuriensis x Pyrus communis</name>
    <dbReference type="NCBI Taxonomy" id="2448454"/>
    <lineage>
        <taxon>Eukaryota</taxon>
        <taxon>Viridiplantae</taxon>
        <taxon>Streptophyta</taxon>
        <taxon>Embryophyta</taxon>
        <taxon>Tracheophyta</taxon>
        <taxon>Spermatophyta</taxon>
        <taxon>Magnoliopsida</taxon>
        <taxon>eudicotyledons</taxon>
        <taxon>Gunneridae</taxon>
        <taxon>Pentapetalae</taxon>
        <taxon>rosids</taxon>
        <taxon>fabids</taxon>
        <taxon>Rosales</taxon>
        <taxon>Rosaceae</taxon>
        <taxon>Amygdaloideae</taxon>
        <taxon>Maleae</taxon>
        <taxon>Pyrus</taxon>
    </lineage>
</organism>
<evidence type="ECO:0000256" key="1">
    <source>
        <dbReference type="ARBA" id="ARBA00022705"/>
    </source>
</evidence>
<dbReference type="PANTHER" id="PTHR23389:SF6">
    <property type="entry name" value="REPLICATION FACTOR C SUBUNIT 1"/>
    <property type="match status" value="1"/>
</dbReference>
<dbReference type="EMBL" id="SMOL01000781">
    <property type="protein sequence ID" value="KAB2595037.1"/>
    <property type="molecule type" value="Genomic_DNA"/>
</dbReference>
<name>A0A5N5EWA2_9ROSA</name>
<accession>A0A5N5EWA2</accession>
<reference evidence="4" key="2">
    <citation type="submission" date="2019-10" db="EMBL/GenBank/DDBJ databases">
        <title>A de novo genome assembly of a pear dwarfing rootstock.</title>
        <authorList>
            <person name="Wang F."/>
            <person name="Wang J."/>
            <person name="Li S."/>
            <person name="Zhang Y."/>
            <person name="Fang M."/>
            <person name="Ma L."/>
            <person name="Zhao Y."/>
            <person name="Jiang S."/>
        </authorList>
    </citation>
    <scope>NUCLEOTIDE SEQUENCE [LARGE SCALE GENOMIC DNA]</scope>
</reference>
<evidence type="ECO:0000313" key="3">
    <source>
        <dbReference type="EMBL" id="KAB2595037.1"/>
    </source>
</evidence>
<gene>
    <name evidence="3" type="ORF">D8674_030487</name>
</gene>
<dbReference type="OrthoDB" id="1687207at2759"/>
<dbReference type="GO" id="GO:0005524">
    <property type="term" value="F:ATP binding"/>
    <property type="evidence" value="ECO:0007669"/>
    <property type="project" value="InterPro"/>
</dbReference>
<sequence length="351" mass="39149">MYDAFAALLRGQRETLEQGERNFNRFGGWLGKNSTLGKNRRLLEDLHVHLLASRESSSGRETVRVEYLSLLLKRLTMPLRELPKDEAVQEVVEFMNTYSISQDDFDTIVELSKYQGHPNPLDGIVPAVKAALTKAYKEGSKTRMVRAADFVTIPGMKKAPKKRIAALLEPSDDAIGENIDDTLVQSEDENSSDTEDLEGSAVGEKLQKELQSLNTKGVQVQFDLKGAPIQVQRRHQLAGVEVGSAAAASVKKGGSRFRSWCQEKEMKGDERRDGTFPCSVGRVVVYGELENSWRLLIDGFTVMGFAGRGRLLLVDKLRMSNNRLLQASLQITAFCTLTVPKMVEFMTRFSS</sequence>
<evidence type="ECO:0000259" key="2">
    <source>
        <dbReference type="Pfam" id="PF08519"/>
    </source>
</evidence>
<proteinExistence type="predicted"/>
<dbReference type="GO" id="GO:0003677">
    <property type="term" value="F:DNA binding"/>
    <property type="evidence" value="ECO:0007669"/>
    <property type="project" value="InterPro"/>
</dbReference>
<dbReference type="GO" id="GO:0005663">
    <property type="term" value="C:DNA replication factor C complex"/>
    <property type="evidence" value="ECO:0007669"/>
    <property type="project" value="InterPro"/>
</dbReference>
<comment type="caution">
    <text evidence="3">The sequence shown here is derived from an EMBL/GenBank/DDBJ whole genome shotgun (WGS) entry which is preliminary data.</text>
</comment>
<dbReference type="Pfam" id="PF08519">
    <property type="entry name" value="RFC1"/>
    <property type="match status" value="1"/>
</dbReference>
<dbReference type="GO" id="GO:0006260">
    <property type="term" value="P:DNA replication"/>
    <property type="evidence" value="ECO:0007669"/>
    <property type="project" value="UniProtKB-KW"/>
</dbReference>
<feature type="domain" description="DNA replication factor RFC1 C-terminal" evidence="2">
    <location>
        <begin position="15"/>
        <end position="137"/>
    </location>
</feature>
<dbReference type="InterPro" id="IPR008921">
    <property type="entry name" value="DNA_pol3_clamp-load_cplx_C"/>
</dbReference>
<keyword evidence="1" id="KW-0235">DNA replication</keyword>
<protein>
    <submittedName>
        <fullName evidence="3">Replication factor C subunit 1-like</fullName>
    </submittedName>
</protein>
<dbReference type="InterPro" id="IPR013725">
    <property type="entry name" value="DNA_replication_fac_RFC1_C"/>
</dbReference>
<evidence type="ECO:0000313" key="4">
    <source>
        <dbReference type="Proteomes" id="UP000327157"/>
    </source>
</evidence>
<dbReference type="SUPFAM" id="SSF48019">
    <property type="entry name" value="post-AAA+ oligomerization domain-like"/>
    <property type="match status" value="1"/>
</dbReference>
<dbReference type="Proteomes" id="UP000327157">
    <property type="component" value="Chromosome 7"/>
</dbReference>
<keyword evidence="4" id="KW-1185">Reference proteome</keyword>
<dbReference type="AlphaFoldDB" id="A0A5N5EWA2"/>
<reference evidence="3 4" key="1">
    <citation type="submission" date="2019-09" db="EMBL/GenBank/DDBJ databases">
        <authorList>
            <person name="Ou C."/>
        </authorList>
    </citation>
    <scope>NUCLEOTIDE SEQUENCE [LARGE SCALE GENOMIC DNA]</scope>
    <source>
        <strain evidence="3">S2</strain>
        <tissue evidence="3">Leaf</tissue>
    </source>
</reference>